<protein>
    <submittedName>
        <fullName evidence="2">tRNA G10 N-methylase Trm11</fullName>
    </submittedName>
</protein>
<dbReference type="OrthoDB" id="9791556at2"/>
<keyword evidence="2" id="KW-0489">Methyltransferase</keyword>
<dbReference type="InterPro" id="IPR000241">
    <property type="entry name" value="RlmKL-like_Mtase"/>
</dbReference>
<dbReference type="RefSeq" id="WP_073338650.1">
    <property type="nucleotide sequence ID" value="NZ_FQXM01000012.1"/>
</dbReference>
<evidence type="ECO:0000259" key="1">
    <source>
        <dbReference type="Pfam" id="PF01170"/>
    </source>
</evidence>
<sequence>MSYTEYNEYIYNVNYQVYEKDLCVLEIKSLFNCSIQDKVFFSNKEVNPYISPFLKNRLKIIYKTSCFLDILEFVENEKITAQDFMVKYLELFTGDNNAKKGKEISKKIGLRITGFPCFSNPKTIFGVTFYKGIWYFGTLVSNNSKWKEHNSKPYSYSSSLGINIAKVLLNIAGNGDFSKKIIDPCCGVGTVLLEGFFAGYDIIGWELKSKVADNARGNLLYFNYPPKVTTGDIKDIDETFDASIVDLPYGNFSNTTEDNEMKIIRNAKRISKKLVLVSSENITNEIVKENLKIIDYCKVSKKETKSFNRYIWVCQ</sequence>
<dbReference type="STRING" id="1121316.SAMN02745207_02387"/>
<dbReference type="InterPro" id="IPR029063">
    <property type="entry name" value="SAM-dependent_MTases_sf"/>
</dbReference>
<keyword evidence="3" id="KW-1185">Reference proteome</keyword>
<evidence type="ECO:0000313" key="2">
    <source>
        <dbReference type="EMBL" id="SHH76764.1"/>
    </source>
</evidence>
<dbReference type="Proteomes" id="UP000184447">
    <property type="component" value="Unassembled WGS sequence"/>
</dbReference>
<dbReference type="EMBL" id="FQXM01000012">
    <property type="protein sequence ID" value="SHH76764.1"/>
    <property type="molecule type" value="Genomic_DNA"/>
</dbReference>
<dbReference type="Pfam" id="PF01170">
    <property type="entry name" value="UPF0020"/>
    <property type="match status" value="1"/>
</dbReference>
<accession>A0A1M5VP54</accession>
<dbReference type="GO" id="GO:0030488">
    <property type="term" value="P:tRNA methylation"/>
    <property type="evidence" value="ECO:0007669"/>
    <property type="project" value="TreeGrafter"/>
</dbReference>
<dbReference type="CDD" id="cd02440">
    <property type="entry name" value="AdoMet_MTases"/>
    <property type="match status" value="1"/>
</dbReference>
<feature type="domain" description="Ribosomal RNA large subunit methyltransferase K/L-like methyltransferase" evidence="1">
    <location>
        <begin position="152"/>
        <end position="270"/>
    </location>
</feature>
<keyword evidence="2" id="KW-0808">Transferase</keyword>
<evidence type="ECO:0000313" key="3">
    <source>
        <dbReference type="Proteomes" id="UP000184447"/>
    </source>
</evidence>
<dbReference type="PANTHER" id="PTHR14911">
    <property type="entry name" value="THUMP DOMAIN-CONTAINING"/>
    <property type="match status" value="1"/>
</dbReference>
<name>A0A1M5VP54_9CLOT</name>
<organism evidence="2 3">
    <name type="scientific">Clostridium grantii DSM 8605</name>
    <dbReference type="NCBI Taxonomy" id="1121316"/>
    <lineage>
        <taxon>Bacteria</taxon>
        <taxon>Bacillati</taxon>
        <taxon>Bacillota</taxon>
        <taxon>Clostridia</taxon>
        <taxon>Eubacteriales</taxon>
        <taxon>Clostridiaceae</taxon>
        <taxon>Clostridium</taxon>
    </lineage>
</organism>
<gene>
    <name evidence="2" type="ORF">SAMN02745207_02387</name>
</gene>
<dbReference type="AlphaFoldDB" id="A0A1M5VP54"/>
<dbReference type="GO" id="GO:0016423">
    <property type="term" value="F:tRNA (guanine) methyltransferase activity"/>
    <property type="evidence" value="ECO:0007669"/>
    <property type="project" value="TreeGrafter"/>
</dbReference>
<reference evidence="2 3" key="1">
    <citation type="submission" date="2016-11" db="EMBL/GenBank/DDBJ databases">
        <authorList>
            <person name="Jaros S."/>
            <person name="Januszkiewicz K."/>
            <person name="Wedrychowicz H."/>
        </authorList>
    </citation>
    <scope>NUCLEOTIDE SEQUENCE [LARGE SCALE GENOMIC DNA]</scope>
    <source>
        <strain evidence="2 3">DSM 8605</strain>
    </source>
</reference>
<dbReference type="SUPFAM" id="SSF53335">
    <property type="entry name" value="S-adenosyl-L-methionine-dependent methyltransferases"/>
    <property type="match status" value="1"/>
</dbReference>
<dbReference type="Gene3D" id="3.40.50.150">
    <property type="entry name" value="Vaccinia Virus protein VP39"/>
    <property type="match status" value="1"/>
</dbReference>
<proteinExistence type="predicted"/>
<dbReference type="PANTHER" id="PTHR14911:SF13">
    <property type="entry name" value="TRNA (GUANINE(6)-N2)-METHYLTRANSFERASE THUMP3"/>
    <property type="match status" value="1"/>
</dbReference>